<gene>
    <name evidence="2" type="ORF">CQA66_03630</name>
</gene>
<dbReference type="Proteomes" id="UP000256424">
    <property type="component" value="Unassembled WGS sequence"/>
</dbReference>
<sequence>MALFACFTGLYTGYLFFGTTSLGVLWALQQERENIMQEVENRRLENAQLQKQVLELQMLEPQEL</sequence>
<feature type="transmembrane region" description="Helical" evidence="1">
    <location>
        <begin position="12"/>
        <end position="28"/>
    </location>
</feature>
<evidence type="ECO:0000256" key="1">
    <source>
        <dbReference type="SAM" id="Phobius"/>
    </source>
</evidence>
<evidence type="ECO:0000313" key="3">
    <source>
        <dbReference type="Proteomes" id="UP000256424"/>
    </source>
</evidence>
<accession>A0A3D8J6E7</accession>
<name>A0A3D8J6E7_9HELI</name>
<keyword evidence="1" id="KW-0472">Membrane</keyword>
<dbReference type="EMBL" id="NXLW01000005">
    <property type="protein sequence ID" value="RDU72775.1"/>
    <property type="molecule type" value="Genomic_DNA"/>
</dbReference>
<evidence type="ECO:0000313" key="2">
    <source>
        <dbReference type="EMBL" id="RDU72775.1"/>
    </source>
</evidence>
<keyword evidence="1" id="KW-1133">Transmembrane helix</keyword>
<proteinExistence type="predicted"/>
<organism evidence="2 3">
    <name type="scientific">Helicobacter aurati</name>
    <dbReference type="NCBI Taxonomy" id="137778"/>
    <lineage>
        <taxon>Bacteria</taxon>
        <taxon>Pseudomonadati</taxon>
        <taxon>Campylobacterota</taxon>
        <taxon>Epsilonproteobacteria</taxon>
        <taxon>Campylobacterales</taxon>
        <taxon>Helicobacteraceae</taxon>
        <taxon>Helicobacter</taxon>
    </lineage>
</organism>
<dbReference type="OrthoDB" id="5330176at2"/>
<protein>
    <recommendedName>
        <fullName evidence="4">Septum formation initiator</fullName>
    </recommendedName>
</protein>
<keyword evidence="3" id="KW-1185">Reference proteome</keyword>
<evidence type="ECO:0008006" key="4">
    <source>
        <dbReference type="Google" id="ProtNLM"/>
    </source>
</evidence>
<comment type="caution">
    <text evidence="2">The sequence shown here is derived from an EMBL/GenBank/DDBJ whole genome shotgun (WGS) entry which is preliminary data.</text>
</comment>
<reference evidence="2 3" key="1">
    <citation type="submission" date="2018-04" db="EMBL/GenBank/DDBJ databases">
        <title>Novel Campyloabacter and Helicobacter Species and Strains.</title>
        <authorList>
            <person name="Mannion A.J."/>
            <person name="Shen Z."/>
            <person name="Fox J.G."/>
        </authorList>
    </citation>
    <scope>NUCLEOTIDE SEQUENCE [LARGE SCALE GENOMIC DNA]</scope>
    <source>
        <strain evidence="2 3">MIT 97-5075</strain>
    </source>
</reference>
<dbReference type="AlphaFoldDB" id="A0A3D8J6E7"/>
<keyword evidence="1" id="KW-0812">Transmembrane</keyword>